<reference evidence="1 2" key="1">
    <citation type="submission" date="2023-09" db="EMBL/GenBank/DDBJ databases">
        <title>Multi-omics analysis of a traditional fermented food reveals byproduct-associated fungal strains for waste-to-food upcycling.</title>
        <authorList>
            <consortium name="Lawrence Berkeley National Laboratory"/>
            <person name="Rekdal V.M."/>
            <person name="Villalobos-Escobedo J.M."/>
            <person name="Rodriguez-Valeron N."/>
            <person name="Garcia M.O."/>
            <person name="Vasquez D.P."/>
            <person name="Damayanti I."/>
            <person name="Sorensen P.M."/>
            <person name="Baidoo E.E."/>
            <person name="De Carvalho A.C."/>
            <person name="Riley R."/>
            <person name="Lipzen A."/>
            <person name="He G."/>
            <person name="Yan M."/>
            <person name="Haridas S."/>
            <person name="Daum C."/>
            <person name="Yoshinaga Y."/>
            <person name="Ng V."/>
            <person name="Grigoriev I.V."/>
            <person name="Munk R."/>
            <person name="Nuraida L."/>
            <person name="Wijaya C.H."/>
            <person name="Morales P.-C."/>
            <person name="Keasling J.D."/>
        </authorList>
    </citation>
    <scope>NUCLEOTIDE SEQUENCE [LARGE SCALE GENOMIC DNA]</scope>
    <source>
        <strain evidence="1 2">FGSC 2613</strain>
    </source>
</reference>
<name>A0ABR3CZY6_NEUIN</name>
<evidence type="ECO:0000313" key="1">
    <source>
        <dbReference type="EMBL" id="KAL0465984.1"/>
    </source>
</evidence>
<gene>
    <name evidence="1" type="ORF">QR685DRAFT_575610</name>
</gene>
<protein>
    <submittedName>
        <fullName evidence="1">Uncharacterized protein</fullName>
    </submittedName>
</protein>
<proteinExistence type="predicted"/>
<keyword evidence="2" id="KW-1185">Reference proteome</keyword>
<dbReference type="EMBL" id="JAVLET010000014">
    <property type="protein sequence ID" value="KAL0465984.1"/>
    <property type="molecule type" value="Genomic_DNA"/>
</dbReference>
<accession>A0ABR3CZY6</accession>
<comment type="caution">
    <text evidence="1">The sequence shown here is derived from an EMBL/GenBank/DDBJ whole genome shotgun (WGS) entry which is preliminary data.</text>
</comment>
<dbReference type="Proteomes" id="UP001451303">
    <property type="component" value="Unassembled WGS sequence"/>
</dbReference>
<evidence type="ECO:0000313" key="2">
    <source>
        <dbReference type="Proteomes" id="UP001451303"/>
    </source>
</evidence>
<sequence length="70" mass="8001">MRPTNTKRTDFTRLYSTRVGISLHWLFADISVIADLSKSYSSCFSLSPCAYDDQAIILFLDLRAQSLHSR</sequence>
<organism evidence="1 2">
    <name type="scientific">Neurospora intermedia</name>
    <dbReference type="NCBI Taxonomy" id="5142"/>
    <lineage>
        <taxon>Eukaryota</taxon>
        <taxon>Fungi</taxon>
        <taxon>Dikarya</taxon>
        <taxon>Ascomycota</taxon>
        <taxon>Pezizomycotina</taxon>
        <taxon>Sordariomycetes</taxon>
        <taxon>Sordariomycetidae</taxon>
        <taxon>Sordariales</taxon>
        <taxon>Sordariaceae</taxon>
        <taxon>Neurospora</taxon>
    </lineage>
</organism>